<dbReference type="EMBL" id="VWPV01003011">
    <property type="protein sequence ID" value="NWH56788.1"/>
    <property type="molecule type" value="Genomic_DNA"/>
</dbReference>
<dbReference type="SMART" id="SM00409">
    <property type="entry name" value="IG"/>
    <property type="match status" value="1"/>
</dbReference>
<evidence type="ECO:0000259" key="1">
    <source>
        <dbReference type="PROSITE" id="PS50835"/>
    </source>
</evidence>
<feature type="non-terminal residue" evidence="2">
    <location>
        <position position="85"/>
    </location>
</feature>
<name>A0A7K4IUR7_GEOCA</name>
<evidence type="ECO:0000313" key="2">
    <source>
        <dbReference type="EMBL" id="NWH56788.1"/>
    </source>
</evidence>
<dbReference type="InterPro" id="IPR003599">
    <property type="entry name" value="Ig_sub"/>
</dbReference>
<dbReference type="InterPro" id="IPR003598">
    <property type="entry name" value="Ig_sub2"/>
</dbReference>
<dbReference type="InterPro" id="IPR013783">
    <property type="entry name" value="Ig-like_fold"/>
</dbReference>
<dbReference type="Pfam" id="PF13895">
    <property type="entry name" value="Ig_2"/>
    <property type="match status" value="1"/>
</dbReference>
<dbReference type="PANTHER" id="PTHR47243">
    <property type="entry name" value="SIALOADHESIN"/>
    <property type="match status" value="1"/>
</dbReference>
<dbReference type="InterPro" id="IPR036179">
    <property type="entry name" value="Ig-like_dom_sf"/>
</dbReference>
<dbReference type="SMART" id="SM00408">
    <property type="entry name" value="IGc2"/>
    <property type="match status" value="1"/>
</dbReference>
<dbReference type="Gene3D" id="2.60.40.10">
    <property type="entry name" value="Immunoglobulins"/>
    <property type="match status" value="1"/>
</dbReference>
<dbReference type="Proteomes" id="UP000531151">
    <property type="component" value="Unassembled WGS sequence"/>
</dbReference>
<organism evidence="2 3">
    <name type="scientific">Geococcyx californianus</name>
    <name type="common">Greater roadrunner</name>
    <name type="synonym">Saurothera californiana</name>
    <dbReference type="NCBI Taxonomy" id="8947"/>
    <lineage>
        <taxon>Eukaryota</taxon>
        <taxon>Metazoa</taxon>
        <taxon>Chordata</taxon>
        <taxon>Craniata</taxon>
        <taxon>Vertebrata</taxon>
        <taxon>Euteleostomi</taxon>
        <taxon>Archelosauria</taxon>
        <taxon>Archosauria</taxon>
        <taxon>Dinosauria</taxon>
        <taxon>Saurischia</taxon>
        <taxon>Theropoda</taxon>
        <taxon>Coelurosauria</taxon>
        <taxon>Aves</taxon>
        <taxon>Neognathae</taxon>
        <taxon>Neoaves</taxon>
        <taxon>Otidimorphae</taxon>
        <taxon>Cuculiformes</taxon>
        <taxon>Neomorphidae</taxon>
        <taxon>Geococcyx</taxon>
    </lineage>
</organism>
<protein>
    <submittedName>
        <fullName evidence="2">SN protein</fullName>
    </submittedName>
</protein>
<dbReference type="InterPro" id="IPR007110">
    <property type="entry name" value="Ig-like_dom"/>
</dbReference>
<gene>
    <name evidence="2" type="primary">Siglec1_0</name>
    <name evidence="2" type="ORF">GEOCAL_R14508</name>
</gene>
<accession>A0A7K4IUR7</accession>
<dbReference type="GO" id="GO:0046790">
    <property type="term" value="F:virion binding"/>
    <property type="evidence" value="ECO:0007669"/>
    <property type="project" value="TreeGrafter"/>
</dbReference>
<comment type="caution">
    <text evidence="2">The sequence shown here is derived from an EMBL/GenBank/DDBJ whole genome shotgun (WGS) entry which is preliminary data.</text>
</comment>
<dbReference type="GO" id="GO:0005769">
    <property type="term" value="C:early endosome"/>
    <property type="evidence" value="ECO:0007669"/>
    <property type="project" value="TreeGrafter"/>
</dbReference>
<dbReference type="PANTHER" id="PTHR47243:SF1">
    <property type="entry name" value="SIALOADHESIN"/>
    <property type="match status" value="1"/>
</dbReference>
<dbReference type="GO" id="GO:0005886">
    <property type="term" value="C:plasma membrane"/>
    <property type="evidence" value="ECO:0007669"/>
    <property type="project" value="TreeGrafter"/>
</dbReference>
<feature type="non-terminal residue" evidence="2">
    <location>
        <position position="1"/>
    </location>
</feature>
<feature type="domain" description="Ig-like" evidence="1">
    <location>
        <begin position="1"/>
        <end position="78"/>
    </location>
</feature>
<dbReference type="GO" id="GO:0005770">
    <property type="term" value="C:late endosome"/>
    <property type="evidence" value="ECO:0007669"/>
    <property type="project" value="TreeGrafter"/>
</dbReference>
<reference evidence="2 3" key="1">
    <citation type="submission" date="2019-09" db="EMBL/GenBank/DDBJ databases">
        <title>Bird 10,000 Genomes (B10K) Project - Family phase.</title>
        <authorList>
            <person name="Zhang G."/>
        </authorList>
    </citation>
    <scope>NUCLEOTIDE SEQUENCE [LARGE SCALE GENOMIC DNA]</scope>
    <source>
        <strain evidence="2">B10K-CU-031-07</strain>
        <tissue evidence="2">Muscle</tissue>
    </source>
</reference>
<dbReference type="OrthoDB" id="10039395at2759"/>
<dbReference type="AlphaFoldDB" id="A0A7K4IUR7"/>
<evidence type="ECO:0000313" key="3">
    <source>
        <dbReference type="Proteomes" id="UP000531151"/>
    </source>
</evidence>
<keyword evidence="3" id="KW-1185">Reference proteome</keyword>
<dbReference type="PROSITE" id="PS50835">
    <property type="entry name" value="IG_LIKE"/>
    <property type="match status" value="1"/>
</dbReference>
<sequence length="85" mass="9261">VLIQPSAEVLEGAAVTLTCLGAPGVEEELLYTWYRNSKWLRESSTPMLRFPSIRGEDAGAFQCRVRSSNGSDTSAAVPLRVLCKC</sequence>
<dbReference type="GO" id="GO:0075512">
    <property type="term" value="P:clathrin-dependent endocytosis of virus by host cell"/>
    <property type="evidence" value="ECO:0007669"/>
    <property type="project" value="TreeGrafter"/>
</dbReference>
<proteinExistence type="predicted"/>
<dbReference type="SUPFAM" id="SSF48726">
    <property type="entry name" value="Immunoglobulin"/>
    <property type="match status" value="1"/>
</dbReference>